<comment type="caution">
    <text evidence="1">The sequence shown here is derived from an EMBL/GenBank/DDBJ whole genome shotgun (WGS) entry which is preliminary data.</text>
</comment>
<accession>A0A7W8DF79</accession>
<proteinExistence type="predicted"/>
<keyword evidence="2" id="KW-1185">Reference proteome</keyword>
<gene>
    <name evidence="1" type="ORF">HNQ58_001919</name>
</gene>
<dbReference type="EMBL" id="JACHHX010000013">
    <property type="protein sequence ID" value="MBB5016009.1"/>
    <property type="molecule type" value="Genomic_DNA"/>
</dbReference>
<organism evidence="1 2">
    <name type="scientific">Rehaibacterium terrae</name>
    <dbReference type="NCBI Taxonomy" id="1341696"/>
    <lineage>
        <taxon>Bacteria</taxon>
        <taxon>Pseudomonadati</taxon>
        <taxon>Pseudomonadota</taxon>
        <taxon>Gammaproteobacteria</taxon>
        <taxon>Lysobacterales</taxon>
        <taxon>Lysobacteraceae</taxon>
        <taxon>Rehaibacterium</taxon>
    </lineage>
</organism>
<reference evidence="1 2" key="1">
    <citation type="submission" date="2020-08" db="EMBL/GenBank/DDBJ databases">
        <title>Genomic Encyclopedia of Type Strains, Phase IV (KMG-IV): sequencing the most valuable type-strain genomes for metagenomic binning, comparative biology and taxonomic classification.</title>
        <authorList>
            <person name="Goeker M."/>
        </authorList>
    </citation>
    <scope>NUCLEOTIDE SEQUENCE [LARGE SCALE GENOMIC DNA]</scope>
    <source>
        <strain evidence="1 2">DSM 25897</strain>
    </source>
</reference>
<dbReference type="Proteomes" id="UP000519004">
    <property type="component" value="Unassembled WGS sequence"/>
</dbReference>
<dbReference type="AlphaFoldDB" id="A0A7W8DF79"/>
<evidence type="ECO:0000313" key="2">
    <source>
        <dbReference type="Proteomes" id="UP000519004"/>
    </source>
</evidence>
<name>A0A7W8DF79_9GAMM</name>
<protein>
    <submittedName>
        <fullName evidence="1">Uncharacterized protein</fullName>
    </submittedName>
</protein>
<evidence type="ECO:0000313" key="1">
    <source>
        <dbReference type="EMBL" id="MBB5016009.1"/>
    </source>
</evidence>
<sequence>MHGGTDGQFISAMERIDYTVYVHRPDLSTPR</sequence>